<sequence length="119" mass="14295">MRFKEVIDELEALLNLEGFCSRDKVAWWLFKHEERYIGLSKIKDTLEAEFPDRNLREHKSFIVELLFTELYEGVNKNFETTKPFSKEEVYLKDIIMKIKTSTNGLNRKDKNFKWDSSPR</sequence>
<accession>A0ABW5JPT6</accession>
<dbReference type="EMBL" id="JBHULK010000001">
    <property type="protein sequence ID" value="MFD2533502.1"/>
    <property type="molecule type" value="Genomic_DNA"/>
</dbReference>
<protein>
    <submittedName>
        <fullName evidence="1">Uncharacterized protein</fullName>
    </submittedName>
</protein>
<gene>
    <name evidence="1" type="ORF">ACFSQS_00185</name>
</gene>
<reference evidence="2" key="1">
    <citation type="journal article" date="2019" name="Int. J. Syst. Evol. Microbiol.">
        <title>The Global Catalogue of Microorganisms (GCM) 10K type strain sequencing project: providing services to taxonomists for standard genome sequencing and annotation.</title>
        <authorList>
            <consortium name="The Broad Institute Genomics Platform"/>
            <consortium name="The Broad Institute Genome Sequencing Center for Infectious Disease"/>
            <person name="Wu L."/>
            <person name="Ma J."/>
        </authorList>
    </citation>
    <scope>NUCLEOTIDE SEQUENCE [LARGE SCALE GENOMIC DNA]</scope>
    <source>
        <strain evidence="2">KCTC 42903</strain>
    </source>
</reference>
<organism evidence="1 2">
    <name type="scientific">Gelatiniphilus marinus</name>
    <dbReference type="NCBI Taxonomy" id="1759464"/>
    <lineage>
        <taxon>Bacteria</taxon>
        <taxon>Pseudomonadati</taxon>
        <taxon>Bacteroidota</taxon>
        <taxon>Flavobacteriia</taxon>
        <taxon>Flavobacteriales</taxon>
        <taxon>Flavobacteriaceae</taxon>
        <taxon>Gelatiniphilus</taxon>
    </lineage>
</organism>
<comment type="caution">
    <text evidence="1">The sequence shown here is derived from an EMBL/GenBank/DDBJ whole genome shotgun (WGS) entry which is preliminary data.</text>
</comment>
<evidence type="ECO:0000313" key="2">
    <source>
        <dbReference type="Proteomes" id="UP001597441"/>
    </source>
</evidence>
<dbReference type="Proteomes" id="UP001597441">
    <property type="component" value="Unassembled WGS sequence"/>
</dbReference>
<name>A0ABW5JPT6_9FLAO</name>
<keyword evidence="2" id="KW-1185">Reference proteome</keyword>
<proteinExistence type="predicted"/>
<evidence type="ECO:0000313" key="1">
    <source>
        <dbReference type="EMBL" id="MFD2533502.1"/>
    </source>
</evidence>
<dbReference type="RefSeq" id="WP_388012234.1">
    <property type="nucleotide sequence ID" value="NZ_JBHUDT010000001.1"/>
</dbReference>